<dbReference type="EMBL" id="BAABKB010000030">
    <property type="protein sequence ID" value="GAA5028474.1"/>
    <property type="molecule type" value="Genomic_DNA"/>
</dbReference>
<reference evidence="3" key="1">
    <citation type="journal article" date="2019" name="Int. J. Syst. Evol. Microbiol.">
        <title>The Global Catalogue of Microorganisms (GCM) 10K type strain sequencing project: providing services to taxonomists for standard genome sequencing and annotation.</title>
        <authorList>
            <consortium name="The Broad Institute Genomics Platform"/>
            <consortium name="The Broad Institute Genome Sequencing Center for Infectious Disease"/>
            <person name="Wu L."/>
            <person name="Ma J."/>
        </authorList>
    </citation>
    <scope>NUCLEOTIDE SEQUENCE [LARGE SCALE GENOMIC DNA]</scope>
    <source>
        <strain evidence="3">JCM 18409</strain>
    </source>
</reference>
<proteinExistence type="predicted"/>
<organism evidence="2 3">
    <name type="scientific">Streptomyces siamensis</name>
    <dbReference type="NCBI Taxonomy" id="1274986"/>
    <lineage>
        <taxon>Bacteria</taxon>
        <taxon>Bacillati</taxon>
        <taxon>Actinomycetota</taxon>
        <taxon>Actinomycetes</taxon>
        <taxon>Kitasatosporales</taxon>
        <taxon>Streptomycetaceae</taxon>
        <taxon>Streptomyces</taxon>
    </lineage>
</organism>
<feature type="compositionally biased region" description="Low complexity" evidence="1">
    <location>
        <begin position="18"/>
        <end position="36"/>
    </location>
</feature>
<name>A0ABP9JFN2_9ACTN</name>
<feature type="compositionally biased region" description="Basic and acidic residues" evidence="1">
    <location>
        <begin position="44"/>
        <end position="59"/>
    </location>
</feature>
<sequence length="93" mass="10306">MFRDQHWRRSLKSLPQDASAADPGTAAAAAGAVASSIPESAMEQNERRMGNPPWPERRTPVALKGTRPYWGQPVCVRKGFGPHDGFHFYNLNT</sequence>
<evidence type="ECO:0000313" key="3">
    <source>
        <dbReference type="Proteomes" id="UP001501759"/>
    </source>
</evidence>
<feature type="region of interest" description="Disordered" evidence="1">
    <location>
        <begin position="1"/>
        <end position="60"/>
    </location>
</feature>
<comment type="caution">
    <text evidence="2">The sequence shown here is derived from an EMBL/GenBank/DDBJ whole genome shotgun (WGS) entry which is preliminary data.</text>
</comment>
<protein>
    <submittedName>
        <fullName evidence="2">Uncharacterized protein</fullName>
    </submittedName>
</protein>
<dbReference type="Proteomes" id="UP001501759">
    <property type="component" value="Unassembled WGS sequence"/>
</dbReference>
<accession>A0ABP9JFN2</accession>
<evidence type="ECO:0000256" key="1">
    <source>
        <dbReference type="SAM" id="MobiDB-lite"/>
    </source>
</evidence>
<evidence type="ECO:0000313" key="2">
    <source>
        <dbReference type="EMBL" id="GAA5028474.1"/>
    </source>
</evidence>
<gene>
    <name evidence="2" type="ORF">GCM10023335_66440</name>
</gene>
<keyword evidence="3" id="KW-1185">Reference proteome</keyword>